<evidence type="ECO:0000256" key="1">
    <source>
        <dbReference type="ARBA" id="ARBA00007422"/>
    </source>
</evidence>
<dbReference type="GO" id="GO:0005829">
    <property type="term" value="C:cytosol"/>
    <property type="evidence" value="ECO:0007669"/>
    <property type="project" value="TreeGrafter"/>
</dbReference>
<dbReference type="STRING" id="1802706.A3I32_00345"/>
<dbReference type="PANTHER" id="PTHR21139:SF42">
    <property type="entry name" value="TRIOSEPHOSPHATE ISOMERASE"/>
    <property type="match status" value="1"/>
</dbReference>
<sequence>MKIIIANWKNHPATSEEAKELFIAESQLAEKYSNVKTIICPPEEFLSEISQLSTINYKLKTIPGSQDVFWPSPTSPKANLGGQASSSSYGVRYTLVGHSDRRAAGDSDEIINQKIKTALATKVVPILLVGEKAKGENQKAILEEQLAKGLAGLSPEDMDSVLICYEPVWAISTNPEAEPDSSQNTLLAGDTINEFLRSMFRVSRSGILYGGSVTTDNVGDFLKHPEIIGAVVGAASLDPAEFAKLLETVSQI</sequence>
<dbReference type="UniPathway" id="UPA00109">
    <property type="reaction ID" value="UER00189"/>
</dbReference>
<dbReference type="GO" id="GO:0046166">
    <property type="term" value="P:glyceraldehyde-3-phosphate biosynthetic process"/>
    <property type="evidence" value="ECO:0007669"/>
    <property type="project" value="TreeGrafter"/>
</dbReference>
<evidence type="ECO:0000313" key="4">
    <source>
        <dbReference type="EMBL" id="OGN32175.1"/>
    </source>
</evidence>
<comment type="subunit">
    <text evidence="3">Homodimer.</text>
</comment>
<keyword evidence="2 3" id="KW-0413">Isomerase</keyword>
<keyword evidence="3" id="KW-0324">Glycolysis</keyword>
<comment type="catalytic activity">
    <reaction evidence="3">
        <text>D-glyceraldehyde 3-phosphate = dihydroxyacetone phosphate</text>
        <dbReference type="Rhea" id="RHEA:18585"/>
        <dbReference type="ChEBI" id="CHEBI:57642"/>
        <dbReference type="ChEBI" id="CHEBI:59776"/>
        <dbReference type="EC" id="5.3.1.1"/>
    </reaction>
</comment>
<dbReference type="PANTHER" id="PTHR21139">
    <property type="entry name" value="TRIOSEPHOSPHATE ISOMERASE"/>
    <property type="match status" value="1"/>
</dbReference>
<dbReference type="GO" id="GO:0006096">
    <property type="term" value="P:glycolytic process"/>
    <property type="evidence" value="ECO:0007669"/>
    <property type="project" value="UniProtKB-UniPathway"/>
</dbReference>
<dbReference type="CDD" id="cd00311">
    <property type="entry name" value="TIM"/>
    <property type="match status" value="1"/>
</dbReference>
<proteinExistence type="inferred from homology"/>
<comment type="similarity">
    <text evidence="1 3">Belongs to the triosephosphate isomerase family.</text>
</comment>
<comment type="caution">
    <text evidence="4">The sequence shown here is derived from an EMBL/GenBank/DDBJ whole genome shotgun (WGS) entry which is preliminary data.</text>
</comment>
<dbReference type="EMBL" id="MGKU01000023">
    <property type="protein sequence ID" value="OGN32175.1"/>
    <property type="molecule type" value="Genomic_DNA"/>
</dbReference>
<protein>
    <recommendedName>
        <fullName evidence="3">Triosephosphate isomerase</fullName>
        <ecNumber evidence="3">5.3.1.1</ecNumber>
    </recommendedName>
</protein>
<dbReference type="InterPro" id="IPR013785">
    <property type="entry name" value="Aldolase_TIM"/>
</dbReference>
<dbReference type="Gene3D" id="3.20.20.70">
    <property type="entry name" value="Aldolase class I"/>
    <property type="match status" value="1"/>
</dbReference>
<dbReference type="Pfam" id="PF00121">
    <property type="entry name" value="TIM"/>
    <property type="match status" value="1"/>
</dbReference>
<dbReference type="InterPro" id="IPR035990">
    <property type="entry name" value="TIM_sf"/>
</dbReference>
<evidence type="ECO:0000256" key="3">
    <source>
        <dbReference type="RuleBase" id="RU363013"/>
    </source>
</evidence>
<accession>A0A1F8H3J8</accession>
<keyword evidence="3" id="KW-0963">Cytoplasm</keyword>
<comment type="pathway">
    <text evidence="3">Carbohydrate biosynthesis; gluconeogenesis.</text>
</comment>
<dbReference type="GO" id="GO:0004807">
    <property type="term" value="F:triose-phosphate isomerase activity"/>
    <property type="evidence" value="ECO:0007669"/>
    <property type="project" value="UniProtKB-EC"/>
</dbReference>
<evidence type="ECO:0000256" key="2">
    <source>
        <dbReference type="ARBA" id="ARBA00023235"/>
    </source>
</evidence>
<dbReference type="GO" id="GO:0019563">
    <property type="term" value="P:glycerol catabolic process"/>
    <property type="evidence" value="ECO:0007669"/>
    <property type="project" value="TreeGrafter"/>
</dbReference>
<reference evidence="4 5" key="1">
    <citation type="journal article" date="2016" name="Nat. Commun.">
        <title>Thousands of microbial genomes shed light on interconnected biogeochemical processes in an aquifer system.</title>
        <authorList>
            <person name="Anantharaman K."/>
            <person name="Brown C.T."/>
            <person name="Hug L.A."/>
            <person name="Sharon I."/>
            <person name="Castelle C.J."/>
            <person name="Probst A.J."/>
            <person name="Thomas B.C."/>
            <person name="Singh A."/>
            <person name="Wilkins M.J."/>
            <person name="Karaoz U."/>
            <person name="Brodie E.L."/>
            <person name="Williams K.H."/>
            <person name="Hubbard S.S."/>
            <person name="Banfield J.F."/>
        </authorList>
    </citation>
    <scope>NUCLEOTIDE SEQUENCE [LARGE SCALE GENOMIC DNA]</scope>
</reference>
<dbReference type="PROSITE" id="PS51440">
    <property type="entry name" value="TIM_2"/>
    <property type="match status" value="1"/>
</dbReference>
<dbReference type="SUPFAM" id="SSF51351">
    <property type="entry name" value="Triosephosphate isomerase (TIM)"/>
    <property type="match status" value="1"/>
</dbReference>
<dbReference type="EC" id="5.3.1.1" evidence="3"/>
<name>A0A1F8H3J8_9BACT</name>
<keyword evidence="3" id="KW-0312">Gluconeogenesis</keyword>
<dbReference type="InterPro" id="IPR000652">
    <property type="entry name" value="Triosephosphate_isomerase"/>
</dbReference>
<gene>
    <name evidence="4" type="ORF">A3I32_00345</name>
</gene>
<evidence type="ECO:0000313" key="5">
    <source>
        <dbReference type="Proteomes" id="UP000177494"/>
    </source>
</evidence>
<dbReference type="Proteomes" id="UP000177494">
    <property type="component" value="Unassembled WGS sequence"/>
</dbReference>
<dbReference type="UniPathway" id="UPA00138"/>
<dbReference type="AlphaFoldDB" id="A0A1F8H3J8"/>
<dbReference type="GO" id="GO:0006094">
    <property type="term" value="P:gluconeogenesis"/>
    <property type="evidence" value="ECO:0007669"/>
    <property type="project" value="UniProtKB-UniPathway"/>
</dbReference>
<comment type="subcellular location">
    <subcellularLocation>
        <location evidence="3">Cytoplasm</location>
    </subcellularLocation>
</comment>
<organism evidence="4 5">
    <name type="scientific">Candidatus Yanofskybacteria bacterium RIFCSPLOWO2_02_FULL_45_10</name>
    <dbReference type="NCBI Taxonomy" id="1802706"/>
    <lineage>
        <taxon>Bacteria</taxon>
        <taxon>Candidatus Yanofskyibacteriota</taxon>
    </lineage>
</organism>
<comment type="pathway">
    <text evidence="3">Carbohydrate degradation; glycolysis; D-glyceraldehyde 3-phosphate from glycerone phosphate: step 1/1.</text>
</comment>